<dbReference type="Proteomes" id="UP000198639">
    <property type="component" value="Unassembled WGS sequence"/>
</dbReference>
<sequence length="125" mass="13688">MFFTAWATLAALGVYFWTGVNAGRSRIRHNIPAPSMDGPPAFQRSQRVQANTLEQLPLLLVPLWMCAWFLGDLWAAAGGMLWCAGRIAYALGYYRDPAAREVGFIAGMLACALLIGGTVWGLLLR</sequence>
<dbReference type="EMBL" id="FOLD01000001">
    <property type="protein sequence ID" value="SFB73324.1"/>
    <property type="molecule type" value="Genomic_DNA"/>
</dbReference>
<evidence type="ECO:0000256" key="5">
    <source>
        <dbReference type="SAM" id="Phobius"/>
    </source>
</evidence>
<dbReference type="RefSeq" id="WP_091869791.1">
    <property type="nucleotide sequence ID" value="NZ_FOLD01000001.1"/>
</dbReference>
<dbReference type="PANTHER" id="PTHR10250:SF15">
    <property type="entry name" value="MICROSOMAL GLUTATHIONE S-TRANSFERASE-RELATED"/>
    <property type="match status" value="1"/>
</dbReference>
<dbReference type="InterPro" id="IPR001129">
    <property type="entry name" value="Membr-assoc_MAPEG"/>
</dbReference>
<dbReference type="InterPro" id="IPR023352">
    <property type="entry name" value="MAPEG-like_dom_sf"/>
</dbReference>
<dbReference type="GO" id="GO:0004364">
    <property type="term" value="F:glutathione transferase activity"/>
    <property type="evidence" value="ECO:0007669"/>
    <property type="project" value="TreeGrafter"/>
</dbReference>
<dbReference type="SUPFAM" id="SSF161084">
    <property type="entry name" value="MAPEG domain-like"/>
    <property type="match status" value="1"/>
</dbReference>
<dbReference type="OrthoDB" id="464934at2"/>
<evidence type="ECO:0000313" key="7">
    <source>
        <dbReference type="Proteomes" id="UP000198639"/>
    </source>
</evidence>
<evidence type="ECO:0000256" key="1">
    <source>
        <dbReference type="ARBA" id="ARBA00004141"/>
    </source>
</evidence>
<evidence type="ECO:0000256" key="3">
    <source>
        <dbReference type="ARBA" id="ARBA00022989"/>
    </source>
</evidence>
<reference evidence="7" key="1">
    <citation type="submission" date="2016-10" db="EMBL/GenBank/DDBJ databases">
        <authorList>
            <person name="Varghese N."/>
            <person name="Submissions S."/>
        </authorList>
    </citation>
    <scope>NUCLEOTIDE SEQUENCE [LARGE SCALE GENOMIC DNA]</scope>
    <source>
        <strain evidence="7">CGMCC 1.12041</strain>
    </source>
</reference>
<evidence type="ECO:0000256" key="4">
    <source>
        <dbReference type="ARBA" id="ARBA00023136"/>
    </source>
</evidence>
<dbReference type="AlphaFoldDB" id="A0A1I1DET6"/>
<dbReference type="Gene3D" id="1.20.120.550">
    <property type="entry name" value="Membrane associated eicosanoid/glutathione metabolism-like domain"/>
    <property type="match status" value="1"/>
</dbReference>
<dbReference type="STRING" id="1164594.SAMN05216204_101168"/>
<dbReference type="GO" id="GO:0004602">
    <property type="term" value="F:glutathione peroxidase activity"/>
    <property type="evidence" value="ECO:0007669"/>
    <property type="project" value="TreeGrafter"/>
</dbReference>
<feature type="transmembrane region" description="Helical" evidence="5">
    <location>
        <begin position="102"/>
        <end position="123"/>
    </location>
</feature>
<dbReference type="Pfam" id="PF01124">
    <property type="entry name" value="MAPEG"/>
    <property type="match status" value="1"/>
</dbReference>
<keyword evidence="2 5" id="KW-0812">Transmembrane</keyword>
<organism evidence="6 7">
    <name type="scientific">Massilia yuzhufengensis</name>
    <dbReference type="NCBI Taxonomy" id="1164594"/>
    <lineage>
        <taxon>Bacteria</taxon>
        <taxon>Pseudomonadati</taxon>
        <taxon>Pseudomonadota</taxon>
        <taxon>Betaproteobacteria</taxon>
        <taxon>Burkholderiales</taxon>
        <taxon>Oxalobacteraceae</taxon>
        <taxon>Telluria group</taxon>
        <taxon>Massilia</taxon>
    </lineage>
</organism>
<evidence type="ECO:0000256" key="2">
    <source>
        <dbReference type="ARBA" id="ARBA00022692"/>
    </source>
</evidence>
<dbReference type="GO" id="GO:0006691">
    <property type="term" value="P:leukotriene metabolic process"/>
    <property type="evidence" value="ECO:0007669"/>
    <property type="project" value="UniProtKB-ARBA"/>
</dbReference>
<name>A0A1I1DET6_9BURK</name>
<protein>
    <submittedName>
        <fullName evidence="6">Glutathione S-transferase</fullName>
    </submittedName>
</protein>
<dbReference type="GO" id="GO:0016020">
    <property type="term" value="C:membrane"/>
    <property type="evidence" value="ECO:0007669"/>
    <property type="project" value="UniProtKB-SubCell"/>
</dbReference>
<dbReference type="PANTHER" id="PTHR10250">
    <property type="entry name" value="MICROSOMAL GLUTATHIONE S-TRANSFERASE"/>
    <property type="match status" value="1"/>
</dbReference>
<dbReference type="InterPro" id="IPR050997">
    <property type="entry name" value="MAPEG"/>
</dbReference>
<keyword evidence="4 5" id="KW-0472">Membrane</keyword>
<proteinExistence type="predicted"/>
<comment type="subcellular location">
    <subcellularLocation>
        <location evidence="1">Membrane</location>
        <topology evidence="1">Multi-pass membrane protein</topology>
    </subcellularLocation>
</comment>
<keyword evidence="3 5" id="KW-1133">Transmembrane helix</keyword>
<keyword evidence="6" id="KW-0808">Transferase</keyword>
<feature type="transmembrane region" description="Helical" evidence="5">
    <location>
        <begin position="61"/>
        <end position="82"/>
    </location>
</feature>
<gene>
    <name evidence="6" type="ORF">SAMN05216204_101168</name>
</gene>
<keyword evidence="7" id="KW-1185">Reference proteome</keyword>
<accession>A0A1I1DET6</accession>
<evidence type="ECO:0000313" key="6">
    <source>
        <dbReference type="EMBL" id="SFB73324.1"/>
    </source>
</evidence>